<dbReference type="Gene3D" id="3.50.50.60">
    <property type="entry name" value="FAD/NAD(P)-binding domain"/>
    <property type="match status" value="2"/>
</dbReference>
<sequence length="494" mass="51265">SSHLTSLIRLMHCVRNVRRVCRQAHGTHSAAPIAPCAVPLRFHIRTSASGNALVVGGGFAGLAAADVLATAGLNVVIVEQGRGLGGRMCTRTVTLGSRGERVTFDHGCQYLTARNPLFGAMLDDLHKQGAVAQWGLGRPVVVGTAHLAEDGTVDMSTFTTDASKALWVGNPTNSTVGRALAAITGPRLRTLTATRVEQLHWNVMEGVWTCRARRAAAGSSSSSGNSGDDASLAKLESTPFDFVVTAMSSVATARLLSSSSGSSGSSGSSSSSSSRGGEGGPSGNGGGESHGSLAADVVAAAAEVQSNVCWALMVALNKKIDVPFDGALLSRPDPAGGAVPLYGSIAWLARDSSKPGRPQVAGGEGEAWVVHGGPDWSNARRDAAPRDVAQELLRDFAHLVQARISLDDVIHMEAHRWNNAYPLNPRPPHPPPPPPPPPAATEAGGSGSVAPPLMGYFMIRPEMRLGVCGDWCKGPRAADAYVTGWEAANALLRL</sequence>
<dbReference type="InterPro" id="IPR036188">
    <property type="entry name" value="FAD/NAD-bd_sf"/>
</dbReference>
<dbReference type="SUPFAM" id="SSF51905">
    <property type="entry name" value="FAD/NAD(P)-binding domain"/>
    <property type="match status" value="1"/>
</dbReference>
<name>A0A8J4C1F6_9CHLO</name>
<evidence type="ECO:0000313" key="2">
    <source>
        <dbReference type="EMBL" id="GIL72293.1"/>
    </source>
</evidence>
<evidence type="ECO:0000256" key="1">
    <source>
        <dbReference type="SAM" id="MobiDB-lite"/>
    </source>
</evidence>
<dbReference type="EMBL" id="BNCP01000004">
    <property type="protein sequence ID" value="GIL72293.1"/>
    <property type="molecule type" value="Genomic_DNA"/>
</dbReference>
<evidence type="ECO:0000313" key="3">
    <source>
        <dbReference type="Proteomes" id="UP000747110"/>
    </source>
</evidence>
<feature type="compositionally biased region" description="Gly residues" evidence="1">
    <location>
        <begin position="276"/>
        <end position="289"/>
    </location>
</feature>
<dbReference type="OrthoDB" id="2161133at2759"/>
<dbReference type="AlphaFoldDB" id="A0A8J4C1F6"/>
<feature type="compositionally biased region" description="Pro residues" evidence="1">
    <location>
        <begin position="424"/>
        <end position="439"/>
    </location>
</feature>
<proteinExistence type="predicted"/>
<organism evidence="2 3">
    <name type="scientific">Volvox reticuliferus</name>
    <dbReference type="NCBI Taxonomy" id="1737510"/>
    <lineage>
        <taxon>Eukaryota</taxon>
        <taxon>Viridiplantae</taxon>
        <taxon>Chlorophyta</taxon>
        <taxon>core chlorophytes</taxon>
        <taxon>Chlorophyceae</taxon>
        <taxon>CS clade</taxon>
        <taxon>Chlamydomonadales</taxon>
        <taxon>Volvocaceae</taxon>
        <taxon>Volvox</taxon>
    </lineage>
</organism>
<comment type="caution">
    <text evidence="2">The sequence shown here is derived from an EMBL/GenBank/DDBJ whole genome shotgun (WGS) entry which is preliminary data.</text>
</comment>
<dbReference type="Proteomes" id="UP000747110">
    <property type="component" value="Unassembled WGS sequence"/>
</dbReference>
<dbReference type="Gene3D" id="3.90.660.10">
    <property type="match status" value="2"/>
</dbReference>
<feature type="compositionally biased region" description="Low complexity" evidence="1">
    <location>
        <begin position="257"/>
        <end position="275"/>
    </location>
</feature>
<feature type="region of interest" description="Disordered" evidence="1">
    <location>
        <begin position="257"/>
        <end position="290"/>
    </location>
</feature>
<evidence type="ECO:0008006" key="4">
    <source>
        <dbReference type="Google" id="ProtNLM"/>
    </source>
</evidence>
<dbReference type="PANTHER" id="PTHR16128:SF8">
    <property type="entry name" value="EXPRESSED PROTEIN"/>
    <property type="match status" value="1"/>
</dbReference>
<feature type="region of interest" description="Disordered" evidence="1">
    <location>
        <begin position="421"/>
        <end position="446"/>
    </location>
</feature>
<gene>
    <name evidence="2" type="ORF">Vretifemale_2672</name>
</gene>
<accession>A0A8J4C1F6</accession>
<dbReference type="Pfam" id="PF13450">
    <property type="entry name" value="NAD_binding_8"/>
    <property type="match status" value="1"/>
</dbReference>
<protein>
    <recommendedName>
        <fullName evidence="4">Amine oxidase domain-containing protein</fullName>
    </recommendedName>
</protein>
<keyword evidence="3" id="KW-1185">Reference proteome</keyword>
<dbReference type="PANTHER" id="PTHR16128">
    <property type="entry name" value="FAD/NAD(P)-BINDING OXIDOREDUCTASE FAMILY PROTEIN"/>
    <property type="match status" value="1"/>
</dbReference>
<reference evidence="2" key="1">
    <citation type="journal article" date="2021" name="Proc. Natl. Acad. Sci. U.S.A.">
        <title>Three genomes in the algal genus Volvox reveal the fate of a haploid sex-determining region after a transition to homothallism.</title>
        <authorList>
            <person name="Yamamoto K."/>
            <person name="Hamaji T."/>
            <person name="Kawai-Toyooka H."/>
            <person name="Matsuzaki R."/>
            <person name="Takahashi F."/>
            <person name="Nishimura Y."/>
            <person name="Kawachi M."/>
            <person name="Noguchi H."/>
            <person name="Minakuchi Y."/>
            <person name="Umen J.G."/>
            <person name="Toyoda A."/>
            <person name="Nozaki H."/>
        </authorList>
    </citation>
    <scope>NUCLEOTIDE SEQUENCE</scope>
    <source>
        <strain evidence="2">NIES-3786</strain>
    </source>
</reference>
<feature type="non-terminal residue" evidence="2">
    <location>
        <position position="1"/>
    </location>
</feature>